<feature type="compositionally biased region" description="Basic and acidic residues" evidence="2">
    <location>
        <begin position="49"/>
        <end position="64"/>
    </location>
</feature>
<dbReference type="Pfam" id="PF08630">
    <property type="entry name" value="Dfp1_Him1_M"/>
    <property type="match status" value="1"/>
</dbReference>
<evidence type="ECO:0000259" key="3">
    <source>
        <dbReference type="Pfam" id="PF08630"/>
    </source>
</evidence>
<dbReference type="Proteomes" id="UP001595075">
    <property type="component" value="Unassembled WGS sequence"/>
</dbReference>
<evidence type="ECO:0000313" key="4">
    <source>
        <dbReference type="EMBL" id="KAL2070616.1"/>
    </source>
</evidence>
<dbReference type="InterPro" id="IPR013939">
    <property type="entry name" value="Regulatory_Dfp1/Him1"/>
</dbReference>
<dbReference type="EMBL" id="JAZHXI010000006">
    <property type="protein sequence ID" value="KAL2070616.1"/>
    <property type="molecule type" value="Genomic_DNA"/>
</dbReference>
<name>A0ABR4CKY1_9HELO</name>
<reference evidence="4 5" key="1">
    <citation type="journal article" date="2024" name="Commun. Biol.">
        <title>Comparative genomic analysis of thermophilic fungi reveals convergent evolutionary adaptations and gene losses.</title>
        <authorList>
            <person name="Steindorff A.S."/>
            <person name="Aguilar-Pontes M.V."/>
            <person name="Robinson A.J."/>
            <person name="Andreopoulos B."/>
            <person name="LaButti K."/>
            <person name="Kuo A."/>
            <person name="Mondo S."/>
            <person name="Riley R."/>
            <person name="Otillar R."/>
            <person name="Haridas S."/>
            <person name="Lipzen A."/>
            <person name="Grimwood J."/>
            <person name="Schmutz J."/>
            <person name="Clum A."/>
            <person name="Reid I.D."/>
            <person name="Moisan M.C."/>
            <person name="Butler G."/>
            <person name="Nguyen T.T.M."/>
            <person name="Dewar K."/>
            <person name="Conant G."/>
            <person name="Drula E."/>
            <person name="Henrissat B."/>
            <person name="Hansel C."/>
            <person name="Singer S."/>
            <person name="Hutchinson M.I."/>
            <person name="de Vries R.P."/>
            <person name="Natvig D.O."/>
            <person name="Powell A.J."/>
            <person name="Tsang A."/>
            <person name="Grigoriev I.V."/>
        </authorList>
    </citation>
    <scope>NUCLEOTIDE SEQUENCE [LARGE SCALE GENOMIC DNA]</scope>
    <source>
        <strain evidence="4 5">CBS 494.80</strain>
    </source>
</reference>
<feature type="compositionally biased region" description="Basic and acidic residues" evidence="2">
    <location>
        <begin position="199"/>
        <end position="212"/>
    </location>
</feature>
<proteinExistence type="predicted"/>
<feature type="coiled-coil region" evidence="1">
    <location>
        <begin position="359"/>
        <end position="386"/>
    </location>
</feature>
<evidence type="ECO:0000256" key="1">
    <source>
        <dbReference type="SAM" id="Coils"/>
    </source>
</evidence>
<keyword evidence="1" id="KW-0175">Coiled coil</keyword>
<feature type="domain" description="Regulatory subunit Dfp1/Him1 central region" evidence="3">
    <location>
        <begin position="252"/>
        <end position="314"/>
    </location>
</feature>
<feature type="region of interest" description="Disordered" evidence="2">
    <location>
        <begin position="49"/>
        <end position="75"/>
    </location>
</feature>
<keyword evidence="5" id="KW-1185">Reference proteome</keyword>
<accession>A0ABR4CKY1</accession>
<feature type="region of interest" description="Disordered" evidence="2">
    <location>
        <begin position="326"/>
        <end position="357"/>
    </location>
</feature>
<organism evidence="4 5">
    <name type="scientific">Oculimacula yallundae</name>
    <dbReference type="NCBI Taxonomy" id="86028"/>
    <lineage>
        <taxon>Eukaryota</taxon>
        <taxon>Fungi</taxon>
        <taxon>Dikarya</taxon>
        <taxon>Ascomycota</taxon>
        <taxon>Pezizomycotina</taxon>
        <taxon>Leotiomycetes</taxon>
        <taxon>Helotiales</taxon>
        <taxon>Ploettnerulaceae</taxon>
        <taxon>Oculimacula</taxon>
    </lineage>
</organism>
<evidence type="ECO:0000256" key="2">
    <source>
        <dbReference type="SAM" id="MobiDB-lite"/>
    </source>
</evidence>
<comment type="caution">
    <text evidence="4">The sequence shown here is derived from an EMBL/GenBank/DDBJ whole genome shotgun (WGS) entry which is preliminary data.</text>
</comment>
<feature type="compositionally biased region" description="Polar residues" evidence="2">
    <location>
        <begin position="326"/>
        <end position="335"/>
    </location>
</feature>
<sequence>MSVQPQVSLPGQEGWDPALDHYYRHYTSLIQDPELRARTEEKMQKIVQDMENRKKAQEVERRQEMTNCQEVSRQKSRIEAQAKELADREQRRQLYENIKIKERKERADQERERQRHLREEITRREILERAEEERKWQEQVLEMEKRNSEFQEKIKVAQEARERERKLFAKQMVTSRLQGQRVERERLESEQAEQNRQLQEIHARVRSEEEQRRQYQINQEQARRPILPRPILARPPPVSAYSKNIIDLEEERDNEPKVANNDTTLFKGTYIYVHDIDEKERPIMIREYAAVANKEDGDWPQFRSVSSGKCPFVKEVNNINAAQEFTKQRQCQTSQDKPKRPQVSPGSQVIPRQPGSSFLARISKTIEQERANKIKADQEQQKLLERHKDIVSAAIEAVTVQNDSSSSKRPLAEVDEISIHPQSTPKPPQKPSNIFSRMMAGPRKVIDPPRDFDHWDSHIQQTLDKQMRSGRGRSETDWAMMVVETIKSSIETELMKYLRVRAHPKTKINALHVLIEVATATAYAPRGIASDLIRNGPLPRTLLNRMLEITEKMSGSERQTVLEEKAFLCKVRTLRHQPMVAWEGKTWNSLDEILRLMKDPGPVDFKIIFDQIANQIQSGQGVKAKATAIRRIIKNDITSYVTPSTCFETKYNAMSVLADAGALFIEEVWGPYLQEMDLLEEISKALSDLGKMLNGEEIHKIHVELAREADFSSPNFLDDFLERIDDDIASFKTRTGHKPERDPNFKRDFCAKFRRLVHKKNSEKTRSHGNDGLLAQILLLRWDYSNDDPSWLVCRDTLDDLLEMLVDSSVPIACDRFLWKVESVFLSAEIDGRNGYDRQKPTRQVRAAVDRNICYVLGLARKGCMETKLNAFKVLAKIGQKMVKWMSPGLPEWKLEAFRDHLSEDSLTDAMMAICNSIVKMGGVKALSSQELEVVYQLDKLRGPEAFEGLDSVLAVIRDPSKMGTRAEKRMNSLTVLKSKDKTVIDLTDD</sequence>
<gene>
    <name evidence="4" type="ORF">VTL71DRAFT_13642</name>
</gene>
<evidence type="ECO:0000313" key="5">
    <source>
        <dbReference type="Proteomes" id="UP001595075"/>
    </source>
</evidence>
<protein>
    <recommendedName>
        <fullName evidence="3">Regulatory subunit Dfp1/Him1 central region domain-containing protein</fullName>
    </recommendedName>
</protein>
<feature type="region of interest" description="Disordered" evidence="2">
    <location>
        <begin position="184"/>
        <end position="212"/>
    </location>
</feature>